<evidence type="ECO:0000313" key="2">
    <source>
        <dbReference type="EMBL" id="QIU95023.1"/>
    </source>
</evidence>
<accession>A0A6H0KPB7</accession>
<keyword evidence="3" id="KW-1185">Reference proteome</keyword>
<protein>
    <submittedName>
        <fullName evidence="2">Helix-turn-helix domain-containing protein</fullName>
    </submittedName>
</protein>
<name>A0A6H0KPB7_9BACE</name>
<dbReference type="EMBL" id="CP050831">
    <property type="protein sequence ID" value="QIU95023.1"/>
    <property type="molecule type" value="Genomic_DNA"/>
</dbReference>
<dbReference type="InterPro" id="IPR001387">
    <property type="entry name" value="Cro/C1-type_HTH"/>
</dbReference>
<dbReference type="Proteomes" id="UP000501780">
    <property type="component" value="Chromosome"/>
</dbReference>
<dbReference type="Pfam" id="PF13443">
    <property type="entry name" value="HTH_26"/>
    <property type="match status" value="1"/>
</dbReference>
<dbReference type="GO" id="GO:0003677">
    <property type="term" value="F:DNA binding"/>
    <property type="evidence" value="ECO:0007669"/>
    <property type="project" value="InterPro"/>
</dbReference>
<organism evidence="2 3">
    <name type="scientific">Bacteroides faecium</name>
    <dbReference type="NCBI Taxonomy" id="2715212"/>
    <lineage>
        <taxon>Bacteria</taxon>
        <taxon>Pseudomonadati</taxon>
        <taxon>Bacteroidota</taxon>
        <taxon>Bacteroidia</taxon>
        <taxon>Bacteroidales</taxon>
        <taxon>Bacteroidaceae</taxon>
        <taxon>Bacteroides</taxon>
    </lineage>
</organism>
<sequence>MKPIGQLVKARLTERGMTVSHLARLLSCERSNLYRLFEKDSIDTRLLLRISRALDYDFFQLYSIELEKESNVSNMIQ</sequence>
<dbReference type="Gene3D" id="1.10.260.40">
    <property type="entry name" value="lambda repressor-like DNA-binding domains"/>
    <property type="match status" value="1"/>
</dbReference>
<dbReference type="AlphaFoldDB" id="A0A6H0KPB7"/>
<evidence type="ECO:0000259" key="1">
    <source>
        <dbReference type="Pfam" id="PF13443"/>
    </source>
</evidence>
<dbReference type="InterPro" id="IPR010982">
    <property type="entry name" value="Lambda_DNA-bd_dom_sf"/>
</dbReference>
<feature type="domain" description="HTH cro/C1-type" evidence="1">
    <location>
        <begin position="11"/>
        <end position="63"/>
    </location>
</feature>
<dbReference type="RefSeq" id="WP_167963452.1">
    <property type="nucleotide sequence ID" value="NZ_CP050831.1"/>
</dbReference>
<dbReference type="SUPFAM" id="SSF47413">
    <property type="entry name" value="lambda repressor-like DNA-binding domains"/>
    <property type="match status" value="1"/>
</dbReference>
<evidence type="ECO:0000313" key="3">
    <source>
        <dbReference type="Proteomes" id="UP000501780"/>
    </source>
</evidence>
<gene>
    <name evidence="2" type="ORF">BacF7301_13115</name>
</gene>
<reference evidence="2 3" key="1">
    <citation type="submission" date="2020-03" db="EMBL/GenBank/DDBJ databases">
        <title>Genomic analysis of Bacteroides faecium CBA7301.</title>
        <authorList>
            <person name="Kim J."/>
            <person name="Roh S.W."/>
        </authorList>
    </citation>
    <scope>NUCLEOTIDE SEQUENCE [LARGE SCALE GENOMIC DNA]</scope>
    <source>
        <strain evidence="2 3">CBA7301</strain>
    </source>
</reference>
<proteinExistence type="predicted"/>
<dbReference type="KEGG" id="bfc:BacF7301_13115"/>